<dbReference type="Proteomes" id="UP001219525">
    <property type="component" value="Unassembled WGS sequence"/>
</dbReference>
<dbReference type="AlphaFoldDB" id="A0AAD6VB98"/>
<name>A0AAD6VB98_9AGAR</name>
<gene>
    <name evidence="2" type="ORF">GGX14DRAFT_646106</name>
</gene>
<proteinExistence type="predicted"/>
<reference evidence="2" key="1">
    <citation type="submission" date="2023-03" db="EMBL/GenBank/DDBJ databases">
        <title>Massive genome expansion in bonnet fungi (Mycena s.s.) driven by repeated elements and novel gene families across ecological guilds.</title>
        <authorList>
            <consortium name="Lawrence Berkeley National Laboratory"/>
            <person name="Harder C.B."/>
            <person name="Miyauchi S."/>
            <person name="Viragh M."/>
            <person name="Kuo A."/>
            <person name="Thoen E."/>
            <person name="Andreopoulos B."/>
            <person name="Lu D."/>
            <person name="Skrede I."/>
            <person name="Drula E."/>
            <person name="Henrissat B."/>
            <person name="Morin E."/>
            <person name="Kohler A."/>
            <person name="Barry K."/>
            <person name="LaButti K."/>
            <person name="Morin E."/>
            <person name="Salamov A."/>
            <person name="Lipzen A."/>
            <person name="Mereny Z."/>
            <person name="Hegedus B."/>
            <person name="Baldrian P."/>
            <person name="Stursova M."/>
            <person name="Weitz H."/>
            <person name="Taylor A."/>
            <person name="Grigoriev I.V."/>
            <person name="Nagy L.G."/>
            <person name="Martin F."/>
            <person name="Kauserud H."/>
        </authorList>
    </citation>
    <scope>NUCLEOTIDE SEQUENCE</scope>
    <source>
        <strain evidence="2">9144</strain>
    </source>
</reference>
<evidence type="ECO:0000313" key="3">
    <source>
        <dbReference type="Proteomes" id="UP001219525"/>
    </source>
</evidence>
<evidence type="ECO:0000313" key="2">
    <source>
        <dbReference type="EMBL" id="KAJ7204750.1"/>
    </source>
</evidence>
<accession>A0AAD6VB98</accession>
<feature type="compositionally biased region" description="Low complexity" evidence="1">
    <location>
        <begin position="40"/>
        <end position="52"/>
    </location>
</feature>
<comment type="caution">
    <text evidence="2">The sequence shown here is derived from an EMBL/GenBank/DDBJ whole genome shotgun (WGS) entry which is preliminary data.</text>
</comment>
<keyword evidence="3" id="KW-1185">Reference proteome</keyword>
<protein>
    <submittedName>
        <fullName evidence="2">Uncharacterized protein</fullName>
    </submittedName>
</protein>
<feature type="region of interest" description="Disordered" evidence="1">
    <location>
        <begin position="27"/>
        <end position="52"/>
    </location>
</feature>
<dbReference type="EMBL" id="JARJCW010000046">
    <property type="protein sequence ID" value="KAJ7204750.1"/>
    <property type="molecule type" value="Genomic_DNA"/>
</dbReference>
<evidence type="ECO:0000256" key="1">
    <source>
        <dbReference type="SAM" id="MobiDB-lite"/>
    </source>
</evidence>
<organism evidence="2 3">
    <name type="scientific">Mycena pura</name>
    <dbReference type="NCBI Taxonomy" id="153505"/>
    <lineage>
        <taxon>Eukaryota</taxon>
        <taxon>Fungi</taxon>
        <taxon>Dikarya</taxon>
        <taxon>Basidiomycota</taxon>
        <taxon>Agaricomycotina</taxon>
        <taxon>Agaricomycetes</taxon>
        <taxon>Agaricomycetidae</taxon>
        <taxon>Agaricales</taxon>
        <taxon>Marasmiineae</taxon>
        <taxon>Mycenaceae</taxon>
        <taxon>Mycena</taxon>
    </lineage>
</organism>
<sequence>MKVRLLFGSRGSLPGTLPHIAGNFCPRSGSALTPRRTPRRSQTTREVTSSRSSLRTATRCYFSRNAFRPRDGDDFVDLFDMPYEATQWDPRDDGVDDAGVCGGAVAAFGKPAQARALEGLAFLHARGVFHRSGLGRGCMGTLEHAVHAARGAYCLGPVDANALADALAWERIHCSTCPCAASQAFDNPDGCPTDTHQLLDALALRTRRVDPAAHTNTSRMRLQRRAAEHAAQDLDRRGGGLGAGRGDLPWAYPSIPLQAWADLSRLQQTPPGQSFQFLCPGLL</sequence>